<evidence type="ECO:0000313" key="2">
    <source>
        <dbReference type="EMBL" id="ATI42630.1"/>
    </source>
</evidence>
<feature type="domain" description="YjiS-like" evidence="1">
    <location>
        <begin position="21"/>
        <end position="52"/>
    </location>
</feature>
<evidence type="ECO:0000313" key="3">
    <source>
        <dbReference type="Proteomes" id="UP000219050"/>
    </source>
</evidence>
<dbReference type="InterPro" id="IPR009506">
    <property type="entry name" value="YjiS-like"/>
</dbReference>
<sequence length="70" mass="8247">MFALFRPVATQCLLPRRDDTILRRLRAMYRVRRQRRALAQLDPWLLDDLGLSSAAVQAELRRPLWDVPCV</sequence>
<evidence type="ECO:0000259" key="1">
    <source>
        <dbReference type="Pfam" id="PF06568"/>
    </source>
</evidence>
<dbReference type="Proteomes" id="UP000219050">
    <property type="component" value="Chromosome"/>
</dbReference>
<accession>A0A291M146</accession>
<dbReference type="RefSeq" id="WP_097373716.1">
    <property type="nucleotide sequence ID" value="NZ_CP021404.1"/>
</dbReference>
<dbReference type="EMBL" id="CP021404">
    <property type="protein sequence ID" value="ATI42630.1"/>
    <property type="molecule type" value="Genomic_DNA"/>
</dbReference>
<dbReference type="AlphaFoldDB" id="A0A291M146"/>
<keyword evidence="3" id="KW-1185">Reference proteome</keyword>
<dbReference type="Pfam" id="PF06568">
    <property type="entry name" value="YjiS-like"/>
    <property type="match status" value="1"/>
</dbReference>
<dbReference type="KEGG" id="cmag:CBW24_11850"/>
<name>A0A291M146_9RHOB</name>
<reference evidence="2 3" key="1">
    <citation type="submission" date="2017-05" db="EMBL/GenBank/DDBJ databases">
        <title>Comparative genomic and metabolic analysis of manganese-oxidizing mechanisms in Celeribater manganoxidans DY25T: its adaption to the environment of polymetallic nodule.</title>
        <authorList>
            <person name="Wang X."/>
        </authorList>
    </citation>
    <scope>NUCLEOTIDE SEQUENCE [LARGE SCALE GENOMIC DNA]</scope>
    <source>
        <strain evidence="2 3">DY25</strain>
    </source>
</reference>
<gene>
    <name evidence="2" type="ORF">CBW24_11850</name>
</gene>
<proteinExistence type="predicted"/>
<protein>
    <recommendedName>
        <fullName evidence="1">YjiS-like domain-containing protein</fullName>
    </recommendedName>
</protein>
<organism evidence="2 3">
    <name type="scientific">Pacificitalea manganoxidans</name>
    <dbReference type="NCBI Taxonomy" id="1411902"/>
    <lineage>
        <taxon>Bacteria</taxon>
        <taxon>Pseudomonadati</taxon>
        <taxon>Pseudomonadota</taxon>
        <taxon>Alphaproteobacteria</taxon>
        <taxon>Rhodobacterales</taxon>
        <taxon>Paracoccaceae</taxon>
        <taxon>Pacificitalea</taxon>
    </lineage>
</organism>